<dbReference type="KEGG" id="sdyn:Mal52_44030"/>
<feature type="domain" description="Carbohydrate kinase PfkB" evidence="7">
    <location>
        <begin position="19"/>
        <end position="278"/>
    </location>
</feature>
<keyword evidence="5" id="KW-0067">ATP-binding</keyword>
<dbReference type="SUPFAM" id="SSF53613">
    <property type="entry name" value="Ribokinase-like"/>
    <property type="match status" value="1"/>
</dbReference>
<dbReference type="RefSeq" id="WP_197534363.1">
    <property type="nucleotide sequence ID" value="NZ_CP036276.1"/>
</dbReference>
<evidence type="ECO:0000256" key="4">
    <source>
        <dbReference type="ARBA" id="ARBA00022777"/>
    </source>
</evidence>
<keyword evidence="4 8" id="KW-0418">Kinase</keyword>
<dbReference type="Gene3D" id="3.40.1190.20">
    <property type="match status" value="1"/>
</dbReference>
<dbReference type="NCBIfam" id="TIGR03168">
    <property type="entry name" value="1-PFK"/>
    <property type="match status" value="1"/>
</dbReference>
<dbReference type="AlphaFoldDB" id="A0A517ZTV1"/>
<dbReference type="GO" id="GO:0009024">
    <property type="term" value="F:tagatose-6-phosphate kinase activity"/>
    <property type="evidence" value="ECO:0007669"/>
    <property type="project" value="UniProtKB-EC"/>
</dbReference>
<evidence type="ECO:0000259" key="7">
    <source>
        <dbReference type="Pfam" id="PF00294"/>
    </source>
</evidence>
<evidence type="ECO:0000313" key="9">
    <source>
        <dbReference type="Proteomes" id="UP000319383"/>
    </source>
</evidence>
<gene>
    <name evidence="8" type="primary">lacC</name>
    <name evidence="8" type="ORF">Mal52_44030</name>
</gene>
<name>A0A517ZTV1_9PLAN</name>
<protein>
    <submittedName>
        <fullName evidence="8">Tagatose-6-phosphate kinase</fullName>
        <ecNumber evidence="8">2.7.1.144</ecNumber>
    </submittedName>
</protein>
<dbReference type="GO" id="GO:0005524">
    <property type="term" value="F:ATP binding"/>
    <property type="evidence" value="ECO:0007669"/>
    <property type="project" value="UniProtKB-KW"/>
</dbReference>
<dbReference type="GO" id="GO:0005975">
    <property type="term" value="P:carbohydrate metabolic process"/>
    <property type="evidence" value="ECO:0007669"/>
    <property type="project" value="InterPro"/>
</dbReference>
<keyword evidence="9" id="KW-1185">Reference proteome</keyword>
<evidence type="ECO:0000256" key="5">
    <source>
        <dbReference type="ARBA" id="ARBA00022840"/>
    </source>
</evidence>
<reference evidence="8 9" key="1">
    <citation type="submission" date="2019-02" db="EMBL/GenBank/DDBJ databases">
        <title>Deep-cultivation of Planctomycetes and their phenomic and genomic characterization uncovers novel biology.</title>
        <authorList>
            <person name="Wiegand S."/>
            <person name="Jogler M."/>
            <person name="Boedeker C."/>
            <person name="Pinto D."/>
            <person name="Vollmers J."/>
            <person name="Rivas-Marin E."/>
            <person name="Kohn T."/>
            <person name="Peeters S.H."/>
            <person name="Heuer A."/>
            <person name="Rast P."/>
            <person name="Oberbeckmann S."/>
            <person name="Bunk B."/>
            <person name="Jeske O."/>
            <person name="Meyerdierks A."/>
            <person name="Storesund J.E."/>
            <person name="Kallscheuer N."/>
            <person name="Luecker S."/>
            <person name="Lage O.M."/>
            <person name="Pohl T."/>
            <person name="Merkel B.J."/>
            <person name="Hornburger P."/>
            <person name="Mueller R.-W."/>
            <person name="Bruemmer F."/>
            <person name="Labrenz M."/>
            <person name="Spormann A.M."/>
            <person name="Op den Camp H."/>
            <person name="Overmann J."/>
            <person name="Amann R."/>
            <person name="Jetten M.S.M."/>
            <person name="Mascher T."/>
            <person name="Medema M.H."/>
            <person name="Devos D.P."/>
            <person name="Kaster A.-K."/>
            <person name="Ovreas L."/>
            <person name="Rohde M."/>
            <person name="Galperin M.Y."/>
            <person name="Jogler C."/>
        </authorList>
    </citation>
    <scope>NUCLEOTIDE SEQUENCE [LARGE SCALE GENOMIC DNA]</scope>
    <source>
        <strain evidence="8 9">Mal52</strain>
    </source>
</reference>
<evidence type="ECO:0000256" key="1">
    <source>
        <dbReference type="ARBA" id="ARBA00010688"/>
    </source>
</evidence>
<dbReference type="Proteomes" id="UP000319383">
    <property type="component" value="Chromosome"/>
</dbReference>
<dbReference type="InterPro" id="IPR011611">
    <property type="entry name" value="PfkB_dom"/>
</dbReference>
<organism evidence="8 9">
    <name type="scientific">Symmachiella dynata</name>
    <dbReference type="NCBI Taxonomy" id="2527995"/>
    <lineage>
        <taxon>Bacteria</taxon>
        <taxon>Pseudomonadati</taxon>
        <taxon>Planctomycetota</taxon>
        <taxon>Planctomycetia</taxon>
        <taxon>Planctomycetales</taxon>
        <taxon>Planctomycetaceae</taxon>
        <taxon>Symmachiella</taxon>
    </lineage>
</organism>
<evidence type="ECO:0000256" key="6">
    <source>
        <dbReference type="PIRNR" id="PIRNR000535"/>
    </source>
</evidence>
<dbReference type="InterPro" id="IPR017583">
    <property type="entry name" value="Tagatose/fructose_Pkinase"/>
</dbReference>
<dbReference type="Pfam" id="PF00294">
    <property type="entry name" value="PfkB"/>
    <property type="match status" value="1"/>
</dbReference>
<proteinExistence type="inferred from homology"/>
<dbReference type="EC" id="2.7.1.144" evidence="8"/>
<dbReference type="PIRSF" id="PIRSF000535">
    <property type="entry name" value="1PFK/6PFK/LacC"/>
    <property type="match status" value="1"/>
</dbReference>
<keyword evidence="3" id="KW-0547">Nucleotide-binding</keyword>
<dbReference type="EMBL" id="CP036276">
    <property type="protein sequence ID" value="QDU45906.1"/>
    <property type="molecule type" value="Genomic_DNA"/>
</dbReference>
<sequence>MIIAAGLTPAWQQIVLLDRLQHGEVNRARAVHWCASGKVLNVGIALHHLGAVAETISLVGGLPVRSIDAEFEQFGIARKWVPTAAATRVCTTVLEAETGIATELVENAAAVTEAELAEFQSVFRESATAADVILLAGSLPAGTPATYYRDLMTGLDARVIIDGRGAELVAALEAAPYLVKPNREELARTVGRELTSDDDLVAAMRELNAAGAQWVLVTQGAQAVWLTSATECLRFQPPTITPVNPIGSGDSLAAGIGWGLANGDDITRAVQLGIAAGVENALQLLPGRVAAEAVIERAKAIDVESYR</sequence>
<evidence type="ECO:0000256" key="3">
    <source>
        <dbReference type="ARBA" id="ARBA00022741"/>
    </source>
</evidence>
<accession>A0A517ZTV1</accession>
<dbReference type="PANTHER" id="PTHR46566">
    <property type="entry name" value="1-PHOSPHOFRUCTOKINASE-RELATED"/>
    <property type="match status" value="1"/>
</dbReference>
<keyword evidence="2 6" id="KW-0808">Transferase</keyword>
<comment type="similarity">
    <text evidence="1">Belongs to the carbohydrate kinase PfkB family.</text>
</comment>
<dbReference type="InterPro" id="IPR029056">
    <property type="entry name" value="Ribokinase-like"/>
</dbReference>
<dbReference type="PANTHER" id="PTHR46566:SF2">
    <property type="entry name" value="ATP-DEPENDENT 6-PHOSPHOFRUCTOKINASE ISOZYME 2"/>
    <property type="match status" value="1"/>
</dbReference>
<evidence type="ECO:0000313" key="8">
    <source>
        <dbReference type="EMBL" id="QDU45906.1"/>
    </source>
</evidence>
<evidence type="ECO:0000256" key="2">
    <source>
        <dbReference type="ARBA" id="ARBA00022679"/>
    </source>
</evidence>